<organism evidence="5 6">
    <name type="scientific">Flavobacterium cheonhonense</name>
    <dbReference type="NCBI Taxonomy" id="706185"/>
    <lineage>
        <taxon>Bacteria</taxon>
        <taxon>Pseudomonadati</taxon>
        <taxon>Bacteroidota</taxon>
        <taxon>Flavobacteriia</taxon>
        <taxon>Flavobacteriales</taxon>
        <taxon>Flavobacteriaceae</taxon>
        <taxon>Flavobacterium</taxon>
    </lineage>
</organism>
<dbReference type="RefSeq" id="WP_324691465.1">
    <property type="nucleotide sequence ID" value="NZ_BAABCR010000014.1"/>
</dbReference>
<accession>A0ABP7TQI3</accession>
<evidence type="ECO:0000256" key="1">
    <source>
        <dbReference type="ARBA" id="ARBA00022679"/>
    </source>
</evidence>
<protein>
    <submittedName>
        <fullName evidence="5">Ketoacyl-ACP synthase III</fullName>
    </submittedName>
</protein>
<dbReference type="Gene3D" id="3.40.47.10">
    <property type="match status" value="1"/>
</dbReference>
<dbReference type="SUPFAM" id="SSF53901">
    <property type="entry name" value="Thiolase-like"/>
    <property type="match status" value="2"/>
</dbReference>
<comment type="caution">
    <text evidence="5">The sequence shown here is derived from an EMBL/GenBank/DDBJ whole genome shotgun (WGS) entry which is preliminary data.</text>
</comment>
<gene>
    <name evidence="5" type="ORF">GCM10022386_12070</name>
</gene>
<dbReference type="Pfam" id="PF08545">
    <property type="entry name" value="ACP_syn_III"/>
    <property type="match status" value="1"/>
</dbReference>
<evidence type="ECO:0000259" key="3">
    <source>
        <dbReference type="Pfam" id="PF08541"/>
    </source>
</evidence>
<evidence type="ECO:0000259" key="4">
    <source>
        <dbReference type="Pfam" id="PF08545"/>
    </source>
</evidence>
<dbReference type="EMBL" id="BAABCR010000014">
    <property type="protein sequence ID" value="GAA4029819.1"/>
    <property type="molecule type" value="Genomic_DNA"/>
</dbReference>
<dbReference type="InterPro" id="IPR016039">
    <property type="entry name" value="Thiolase-like"/>
</dbReference>
<dbReference type="InterPro" id="IPR013751">
    <property type="entry name" value="ACP_syn_III_N"/>
</dbReference>
<dbReference type="PANTHER" id="PTHR34069">
    <property type="entry name" value="3-OXOACYL-[ACYL-CARRIER-PROTEIN] SYNTHASE 3"/>
    <property type="match status" value="1"/>
</dbReference>
<dbReference type="Proteomes" id="UP001500968">
    <property type="component" value="Unassembled WGS sequence"/>
</dbReference>
<keyword evidence="6" id="KW-1185">Reference proteome</keyword>
<dbReference type="PANTHER" id="PTHR34069:SF2">
    <property type="entry name" value="BETA-KETOACYL-[ACYL-CARRIER-PROTEIN] SYNTHASE III"/>
    <property type="match status" value="1"/>
</dbReference>
<evidence type="ECO:0000313" key="6">
    <source>
        <dbReference type="Proteomes" id="UP001500968"/>
    </source>
</evidence>
<sequence length="327" mass="35562">MSFASFHNISISGIATAVPTQKHAVEGQTASDLGFAAAEKLLEEKITNRSELGFIVFLTKTPDYRSPASAIVLQHRLQLPIDCLAYDVNLGALGFVAGIQLGCSLINGLNTRKGLIVIGDTNSKQLEDQHPLLAHFGDGATAILLEQAASSTINLATFSQGEGYQSYLLPGGGFRTNERRKAYNLSGLPTASEDHRLRYDQEQLFRFFSAKIPTDLKEFLAKISCTTTSFDKVAFHYAAPDFISAIVSEAGFDEEDICVGSDVHTDVSGATIPLLLNSADEGKRVLGIAYGEGFSWGFIDFYLNENTVLPLIKTDVYYTEGFVTHEI</sequence>
<dbReference type="Pfam" id="PF08541">
    <property type="entry name" value="ACP_syn_III_C"/>
    <property type="match status" value="1"/>
</dbReference>
<feature type="domain" description="Beta-ketoacyl-[acyl-carrier-protein] synthase III N-terminal" evidence="4">
    <location>
        <begin position="86"/>
        <end position="153"/>
    </location>
</feature>
<reference evidence="6" key="1">
    <citation type="journal article" date="2019" name="Int. J. Syst. Evol. Microbiol.">
        <title>The Global Catalogue of Microorganisms (GCM) 10K type strain sequencing project: providing services to taxonomists for standard genome sequencing and annotation.</title>
        <authorList>
            <consortium name="The Broad Institute Genomics Platform"/>
            <consortium name="The Broad Institute Genome Sequencing Center for Infectious Disease"/>
            <person name="Wu L."/>
            <person name="Ma J."/>
        </authorList>
    </citation>
    <scope>NUCLEOTIDE SEQUENCE [LARGE SCALE GENOMIC DNA]</scope>
    <source>
        <strain evidence="6">JCM 17064</strain>
    </source>
</reference>
<proteinExistence type="predicted"/>
<name>A0ABP7TQI3_9FLAO</name>
<keyword evidence="2" id="KW-0012">Acyltransferase</keyword>
<evidence type="ECO:0000256" key="2">
    <source>
        <dbReference type="ARBA" id="ARBA00023315"/>
    </source>
</evidence>
<evidence type="ECO:0000313" key="5">
    <source>
        <dbReference type="EMBL" id="GAA4029819.1"/>
    </source>
</evidence>
<dbReference type="InterPro" id="IPR013747">
    <property type="entry name" value="ACP_syn_III_C"/>
</dbReference>
<feature type="domain" description="Beta-ketoacyl-[acyl-carrier-protein] synthase III C-terminal" evidence="3">
    <location>
        <begin position="221"/>
        <end position="297"/>
    </location>
</feature>
<keyword evidence="1" id="KW-0808">Transferase</keyword>